<name>B4VLD1_9CYAN</name>
<keyword evidence="11" id="KW-0032">Aminotransferase</keyword>
<evidence type="ECO:0000256" key="7">
    <source>
        <dbReference type="ARBA" id="ARBA00023171"/>
    </source>
</evidence>
<dbReference type="GO" id="GO:0008483">
    <property type="term" value="F:transaminase activity"/>
    <property type="evidence" value="ECO:0007669"/>
    <property type="project" value="UniProtKB-KW"/>
</dbReference>
<dbReference type="EMBL" id="DS989844">
    <property type="protein sequence ID" value="EDX77316.1"/>
    <property type="molecule type" value="Genomic_DNA"/>
</dbReference>
<dbReference type="FunFam" id="3.40.640.10:FF:000021">
    <property type="entry name" value="Glutamate-1-semialdehyde 2,1-aminomutase"/>
    <property type="match status" value="1"/>
</dbReference>
<comment type="pathway">
    <text evidence="3">Porphyrin-containing compound metabolism; protoporphyrin-IX biosynthesis; 5-aminolevulinate from L-glutamyl-tRNA(Glu): step 2/2.</text>
</comment>
<evidence type="ECO:0000256" key="3">
    <source>
        <dbReference type="ARBA" id="ARBA00004819"/>
    </source>
</evidence>
<dbReference type="InterPro" id="IPR015421">
    <property type="entry name" value="PyrdxlP-dep_Trfase_major"/>
</dbReference>
<keyword evidence="11" id="KW-0808">Transferase</keyword>
<evidence type="ECO:0000256" key="10">
    <source>
        <dbReference type="RuleBase" id="RU003560"/>
    </source>
</evidence>
<dbReference type="AlphaFoldDB" id="B4VLD1"/>
<keyword evidence="8" id="KW-0413">Isomerase</keyword>
<dbReference type="PROSITE" id="PS00600">
    <property type="entry name" value="AA_TRANSFER_CLASS_3"/>
    <property type="match status" value="1"/>
</dbReference>
<gene>
    <name evidence="11" type="ORF">MC7420_453</name>
</gene>
<dbReference type="Gene3D" id="3.40.640.10">
    <property type="entry name" value="Type I PLP-dependent aspartate aminotransferase-like (Major domain)"/>
    <property type="match status" value="1"/>
</dbReference>
<dbReference type="PANTHER" id="PTHR43713">
    <property type="entry name" value="GLUTAMATE-1-SEMIALDEHYDE 2,1-AMINOMUTASE"/>
    <property type="match status" value="1"/>
</dbReference>
<dbReference type="EC" id="5.4.3.8" evidence="5"/>
<dbReference type="eggNOG" id="COG0001">
    <property type="taxonomic scope" value="Bacteria"/>
</dbReference>
<keyword evidence="12" id="KW-1185">Reference proteome</keyword>
<dbReference type="CDD" id="cd00610">
    <property type="entry name" value="OAT_like"/>
    <property type="match status" value="1"/>
</dbReference>
<dbReference type="InterPro" id="IPR015422">
    <property type="entry name" value="PyrdxlP-dep_Trfase_small"/>
</dbReference>
<keyword evidence="7" id="KW-0149">Chlorophyll biosynthesis</keyword>
<keyword evidence="9" id="KW-0627">Porphyrin biosynthesis</keyword>
<accession>B4VLD1</accession>
<dbReference type="InterPro" id="IPR015424">
    <property type="entry name" value="PyrdxlP-dep_Trfase"/>
</dbReference>
<dbReference type="Pfam" id="PF00202">
    <property type="entry name" value="Aminotran_3"/>
    <property type="match status" value="1"/>
</dbReference>
<evidence type="ECO:0000313" key="11">
    <source>
        <dbReference type="EMBL" id="EDX77316.1"/>
    </source>
</evidence>
<proteinExistence type="inferred from homology"/>
<keyword evidence="6 10" id="KW-0663">Pyridoxal phosphate</keyword>
<dbReference type="GO" id="GO:0015995">
    <property type="term" value="P:chlorophyll biosynthetic process"/>
    <property type="evidence" value="ECO:0007669"/>
    <property type="project" value="UniProtKB-KW"/>
</dbReference>
<evidence type="ECO:0000256" key="1">
    <source>
        <dbReference type="ARBA" id="ARBA00001579"/>
    </source>
</evidence>
<protein>
    <recommendedName>
        <fullName evidence="5">glutamate-1-semialdehyde 2,1-aminomutase</fullName>
        <ecNumber evidence="5">5.4.3.8</ecNumber>
    </recommendedName>
</protein>
<dbReference type="OrthoDB" id="9807885at2"/>
<sequence>MPTILERYQQQFQNHRNLAQQANQIFPDGITSDGRYTEPFPIYIQQAQGSKKTGICGKELIDYWGGNGALLLGHNPPEIVAAVTQQIQNGTHYSACHSLEIEWANLVMELIPSAERVRFTNSGTEANLLAIRLARTYTGKKKLIRFVGHYHGWHDSVILGANETPESGISQSISDMTIVCPPNDIHAVEKWLQTDPDIAGIILEPTGACSGVIPTTGKFLSQLRELTQYYGVLLIFDEIITGFRIAPGGAQAYYQVMPDLTTLAKVLAGGLPGGAVVGKTEILNLISKREQAKLAQGKKVSHLGTFNANPLSAAAGIAMLKIVKTGEPQAQVEQLAKTLRRGLNDIIDQHHLDWVVYGKFSCIKFLIGHQVHHLKTADFDPYQWNFCQLMRRGNPELRQRLRQGLLLSGVDISLSSVTMTAHSAADIEQTIAAFAQTIDWMKADGLI</sequence>
<comment type="similarity">
    <text evidence="4">Belongs to the class-III pyridoxal-phosphate-dependent aminotransferase family. HemL subfamily.</text>
</comment>
<dbReference type="GO" id="GO:0042286">
    <property type="term" value="F:glutamate-1-semialdehyde 2,1-aminomutase activity"/>
    <property type="evidence" value="ECO:0007669"/>
    <property type="project" value="UniProtKB-EC"/>
</dbReference>
<evidence type="ECO:0000256" key="9">
    <source>
        <dbReference type="ARBA" id="ARBA00023244"/>
    </source>
</evidence>
<dbReference type="SUPFAM" id="SSF53383">
    <property type="entry name" value="PLP-dependent transferases"/>
    <property type="match status" value="1"/>
</dbReference>
<dbReference type="InterPro" id="IPR049704">
    <property type="entry name" value="Aminotrans_3_PPA_site"/>
</dbReference>
<dbReference type="HOGENOM" id="CLU_016922_1_5_3"/>
<comment type="catalytic activity">
    <reaction evidence="1">
        <text>(S)-4-amino-5-oxopentanoate = 5-aminolevulinate</text>
        <dbReference type="Rhea" id="RHEA:14265"/>
        <dbReference type="ChEBI" id="CHEBI:57501"/>
        <dbReference type="ChEBI" id="CHEBI:356416"/>
        <dbReference type="EC" id="5.4.3.8"/>
    </reaction>
</comment>
<dbReference type="Gene3D" id="3.90.1150.10">
    <property type="entry name" value="Aspartate Aminotransferase, domain 1"/>
    <property type="match status" value="1"/>
</dbReference>
<evidence type="ECO:0000256" key="4">
    <source>
        <dbReference type="ARBA" id="ARBA00008981"/>
    </source>
</evidence>
<evidence type="ECO:0000256" key="2">
    <source>
        <dbReference type="ARBA" id="ARBA00001933"/>
    </source>
</evidence>
<dbReference type="PANTHER" id="PTHR43713:SF3">
    <property type="entry name" value="GLUTAMATE-1-SEMIALDEHYDE 2,1-AMINOMUTASE 1, CHLOROPLASTIC-RELATED"/>
    <property type="match status" value="1"/>
</dbReference>
<evidence type="ECO:0000256" key="6">
    <source>
        <dbReference type="ARBA" id="ARBA00022898"/>
    </source>
</evidence>
<dbReference type="Proteomes" id="UP000003835">
    <property type="component" value="Unassembled WGS sequence"/>
</dbReference>
<dbReference type="RefSeq" id="WP_006099428.1">
    <property type="nucleotide sequence ID" value="NZ_DS989844.1"/>
</dbReference>
<dbReference type="GO" id="GO:0030170">
    <property type="term" value="F:pyridoxal phosphate binding"/>
    <property type="evidence" value="ECO:0007669"/>
    <property type="project" value="InterPro"/>
</dbReference>
<dbReference type="InterPro" id="IPR005814">
    <property type="entry name" value="Aminotrans_3"/>
</dbReference>
<evidence type="ECO:0000313" key="12">
    <source>
        <dbReference type="Proteomes" id="UP000003835"/>
    </source>
</evidence>
<dbReference type="STRING" id="118168.MC7420_453"/>
<evidence type="ECO:0000256" key="5">
    <source>
        <dbReference type="ARBA" id="ARBA00012143"/>
    </source>
</evidence>
<organism evidence="11 12">
    <name type="scientific">Coleofasciculus chthonoplastes PCC 7420</name>
    <dbReference type="NCBI Taxonomy" id="118168"/>
    <lineage>
        <taxon>Bacteria</taxon>
        <taxon>Bacillati</taxon>
        <taxon>Cyanobacteriota</taxon>
        <taxon>Cyanophyceae</taxon>
        <taxon>Coleofasciculales</taxon>
        <taxon>Coleofasciculaceae</taxon>
        <taxon>Coleofasciculus</taxon>
    </lineage>
</organism>
<reference evidence="11 12" key="1">
    <citation type="submission" date="2008-07" db="EMBL/GenBank/DDBJ databases">
        <authorList>
            <person name="Tandeau de Marsac N."/>
            <person name="Ferriera S."/>
            <person name="Johnson J."/>
            <person name="Kravitz S."/>
            <person name="Beeson K."/>
            <person name="Sutton G."/>
            <person name="Rogers Y.-H."/>
            <person name="Friedman R."/>
            <person name="Frazier M."/>
            <person name="Venter J.C."/>
        </authorList>
    </citation>
    <scope>NUCLEOTIDE SEQUENCE [LARGE SCALE GENOMIC DNA]</scope>
    <source>
        <strain evidence="11 12">PCC 7420</strain>
    </source>
</reference>
<comment type="cofactor">
    <cofactor evidence="2">
        <name>pyridoxal 5'-phosphate</name>
        <dbReference type="ChEBI" id="CHEBI:597326"/>
    </cofactor>
</comment>
<evidence type="ECO:0000256" key="8">
    <source>
        <dbReference type="ARBA" id="ARBA00023235"/>
    </source>
</evidence>